<evidence type="ECO:0000256" key="5">
    <source>
        <dbReference type="ARBA" id="ARBA00022630"/>
    </source>
</evidence>
<dbReference type="GO" id="GO:0008924">
    <property type="term" value="F:L-malate dehydrogenase (quinone) activity"/>
    <property type="evidence" value="ECO:0007669"/>
    <property type="project" value="UniProtKB-EC"/>
</dbReference>
<protein>
    <recommendedName>
        <fullName evidence="8">Probable malate:quinone oxidoreductase</fullName>
        <ecNumber evidence="8">1.1.5.4</ecNumber>
    </recommendedName>
    <alternativeName>
        <fullName evidence="8">MQO</fullName>
    </alternativeName>
    <alternativeName>
        <fullName evidence="8">Malate dehydrogenase [quinone]</fullName>
    </alternativeName>
</protein>
<evidence type="ECO:0000256" key="3">
    <source>
        <dbReference type="ARBA" id="ARBA00005012"/>
    </source>
</evidence>
<comment type="caution">
    <text evidence="9">The sequence shown here is derived from an EMBL/GenBank/DDBJ whole genome shotgun (WGS) entry which is preliminary data.</text>
</comment>
<keyword evidence="10" id="KW-1185">Reference proteome</keyword>
<evidence type="ECO:0000256" key="6">
    <source>
        <dbReference type="ARBA" id="ARBA00022827"/>
    </source>
</evidence>
<keyword evidence="7 8" id="KW-0560">Oxidoreductase</keyword>
<dbReference type="NCBIfam" id="NF003606">
    <property type="entry name" value="PRK05257.2-1"/>
    <property type="match status" value="1"/>
</dbReference>
<comment type="similarity">
    <text evidence="8">Belongs to the MQO family.</text>
</comment>
<evidence type="ECO:0000313" key="9">
    <source>
        <dbReference type="EMBL" id="EEI62023.1"/>
    </source>
</evidence>
<dbReference type="EMBL" id="ACHF01000120">
    <property type="protein sequence ID" value="EEI62023.1"/>
    <property type="molecule type" value="Genomic_DNA"/>
</dbReference>
<dbReference type="PANTHER" id="PTHR43104:SF2">
    <property type="entry name" value="L-2-HYDROXYGLUTARATE DEHYDROGENASE, MITOCHONDRIAL"/>
    <property type="match status" value="1"/>
</dbReference>
<dbReference type="HAMAP" id="MF_00212">
    <property type="entry name" value="MQO"/>
    <property type="match status" value="1"/>
</dbReference>
<dbReference type="SUPFAM" id="SSF51905">
    <property type="entry name" value="FAD/NAD(P)-binding domain"/>
    <property type="match status" value="1"/>
</dbReference>
<dbReference type="Proteomes" id="UP000006237">
    <property type="component" value="Unassembled WGS sequence"/>
</dbReference>
<accession>A0ABM9XLI4</accession>
<sequence>MTVNIVQEVVHKLLGNNLPKKVSDEVDVVLIGGGIMSATLGAMIKALEPEWTQLVFERLDAPAQESSSPWNNAGTGHSALCELNYTPEVNGRIDVKKAVNINEKFQQSRQFWSHQVETGVLKDPSGFINPVPHVSFGQGQEQVNFLRKRYETLVKHPLFPGMQFSDDKEVFSEKLPLMAKGRNFNHEPVAISWTKAGTDINYGNLTKQFLNHSVEQGTEIRYGHEVFDLRKDGTGWKVYVKNVHTGDQKCVHAHFVFVGAGGYALPLLMKSGIPEIRGFGGFPVGGQWLRCTNPEIVEQHEAKVYGKAKIGAPPMSVPHLDTRVIDGERSLLFGPYAGWTPKFLKKGSWLDLPKSFRPTNLFSMLSVGFQEMPLTKYLIEEVLKDQDDRIEALREYMPTAQAEDWELVEAGQRVQVIAPVVGPSFGKLQFGTQLIYHSDGTIAGVLGASPGASITPSIMIELLEHCFGDHMIEWGDKIKEMIPSYGIRLTNNVDLFNEQWERTQKTLELED</sequence>
<evidence type="ECO:0000256" key="2">
    <source>
        <dbReference type="ARBA" id="ARBA00001974"/>
    </source>
</evidence>
<keyword evidence="6 8" id="KW-0274">FAD</keyword>
<gene>
    <name evidence="8 9" type="primary">mqo</name>
    <name evidence="9" type="ORF">HMPREF0293_2561</name>
</gene>
<comment type="catalytic activity">
    <reaction evidence="1 8">
        <text>(S)-malate + a quinone = a quinol + oxaloacetate</text>
        <dbReference type="Rhea" id="RHEA:46012"/>
        <dbReference type="ChEBI" id="CHEBI:15589"/>
        <dbReference type="ChEBI" id="CHEBI:16452"/>
        <dbReference type="ChEBI" id="CHEBI:24646"/>
        <dbReference type="ChEBI" id="CHEBI:132124"/>
        <dbReference type="EC" id="1.1.5.4"/>
    </reaction>
</comment>
<evidence type="ECO:0000256" key="4">
    <source>
        <dbReference type="ARBA" id="ARBA00022532"/>
    </source>
</evidence>
<dbReference type="Gene3D" id="3.30.9.10">
    <property type="entry name" value="D-Amino Acid Oxidase, subunit A, domain 2"/>
    <property type="match status" value="1"/>
</dbReference>
<evidence type="ECO:0000256" key="1">
    <source>
        <dbReference type="ARBA" id="ARBA00001139"/>
    </source>
</evidence>
<keyword evidence="5 8" id="KW-0285">Flavoprotein</keyword>
<comment type="cofactor">
    <cofactor evidence="2 8">
        <name>FAD</name>
        <dbReference type="ChEBI" id="CHEBI:57692"/>
    </cofactor>
</comment>
<dbReference type="InterPro" id="IPR036188">
    <property type="entry name" value="FAD/NAD-bd_sf"/>
</dbReference>
<reference evidence="9 10" key="1">
    <citation type="submission" date="2009-01" db="EMBL/GenBank/DDBJ databases">
        <authorList>
            <person name="Qin X."/>
            <person name="Bachman B."/>
            <person name="Battles P."/>
            <person name="Bell A."/>
            <person name="Bess C."/>
            <person name="Bickham C."/>
            <person name="Chaboub L."/>
            <person name="Chen D."/>
            <person name="Coyle M."/>
            <person name="Deiros D.R."/>
            <person name="Dinh H."/>
            <person name="Forbes L."/>
            <person name="Fowler G."/>
            <person name="Francisco L."/>
            <person name="Fu Q."/>
            <person name="Gubbala S."/>
            <person name="Hale W."/>
            <person name="Han Y."/>
            <person name="Hemphill L."/>
            <person name="Highlander S.K."/>
            <person name="Hirani K."/>
            <person name="Hogues M."/>
            <person name="Jackson L."/>
            <person name="Jakkamsetti A."/>
            <person name="Javaid M."/>
            <person name="Jiang H."/>
            <person name="Korchina V."/>
            <person name="Kovar C."/>
            <person name="Lara F."/>
            <person name="Lee S."/>
            <person name="Mata R."/>
            <person name="Mathew T."/>
            <person name="Moen C."/>
            <person name="Morales K."/>
            <person name="Munidasa M."/>
            <person name="Nazareth L."/>
            <person name="Ngo R."/>
            <person name="Nguyen L."/>
            <person name="Okwuonu G."/>
            <person name="Ongeri F."/>
            <person name="Patil S."/>
            <person name="Petrosino J."/>
            <person name="Pham C."/>
            <person name="Pham P."/>
            <person name="Pu L.-L."/>
            <person name="Puazo M."/>
            <person name="Raj R."/>
            <person name="Reid J."/>
            <person name="Rouhana J."/>
            <person name="Saada N."/>
            <person name="Shang Y."/>
            <person name="Simmons D."/>
            <person name="Thornton R."/>
            <person name="Warren J."/>
            <person name="Weissenberger G."/>
            <person name="Zhang J."/>
            <person name="Zhang L."/>
            <person name="Zhou C."/>
            <person name="Zhu D."/>
            <person name="Muzny D."/>
            <person name="Worley K."/>
            <person name="Gibbs R."/>
        </authorList>
    </citation>
    <scope>NUCLEOTIDE SEQUENCE [LARGE SCALE GENOMIC DNA]</scope>
    <source>
        <strain evidence="9 10">ATCC 51866</strain>
    </source>
</reference>
<dbReference type="NCBIfam" id="NF003611">
    <property type="entry name" value="PRK05257.3-2"/>
    <property type="match status" value="1"/>
</dbReference>
<evidence type="ECO:0000256" key="7">
    <source>
        <dbReference type="ARBA" id="ARBA00023002"/>
    </source>
</evidence>
<evidence type="ECO:0000256" key="8">
    <source>
        <dbReference type="HAMAP-Rule" id="MF_00212"/>
    </source>
</evidence>
<proteinExistence type="inferred from homology"/>
<name>A0ABM9XLI4_9CORY</name>
<dbReference type="Pfam" id="PF06039">
    <property type="entry name" value="Mqo"/>
    <property type="match status" value="1"/>
</dbReference>
<dbReference type="PANTHER" id="PTHR43104">
    <property type="entry name" value="L-2-HYDROXYGLUTARATE DEHYDROGENASE, MITOCHONDRIAL"/>
    <property type="match status" value="1"/>
</dbReference>
<organism evidence="9 10">
    <name type="scientific">Corynebacterium glucuronolyticum ATCC 51866</name>
    <dbReference type="NCBI Taxonomy" id="548478"/>
    <lineage>
        <taxon>Bacteria</taxon>
        <taxon>Bacillati</taxon>
        <taxon>Actinomycetota</taxon>
        <taxon>Actinomycetes</taxon>
        <taxon>Mycobacteriales</taxon>
        <taxon>Corynebacteriaceae</taxon>
        <taxon>Corynebacterium</taxon>
    </lineage>
</organism>
<evidence type="ECO:0000313" key="10">
    <source>
        <dbReference type="Proteomes" id="UP000006237"/>
    </source>
</evidence>
<dbReference type="NCBIfam" id="TIGR01320">
    <property type="entry name" value="mal_quin_oxido"/>
    <property type="match status" value="1"/>
</dbReference>
<dbReference type="Gene3D" id="3.50.50.60">
    <property type="entry name" value="FAD/NAD(P)-binding domain"/>
    <property type="match status" value="1"/>
</dbReference>
<comment type="pathway">
    <text evidence="3 8">Carbohydrate metabolism; tricarboxylic acid cycle; oxaloacetate from (S)-malate (quinone route): step 1/1.</text>
</comment>
<keyword evidence="4 8" id="KW-0816">Tricarboxylic acid cycle</keyword>
<dbReference type="EC" id="1.1.5.4" evidence="8"/>
<dbReference type="NCBIfam" id="NF009875">
    <property type="entry name" value="PRK13339.1"/>
    <property type="match status" value="1"/>
</dbReference>
<dbReference type="InterPro" id="IPR006231">
    <property type="entry name" value="MQO"/>
</dbReference>